<dbReference type="PANTHER" id="PTHR22950">
    <property type="entry name" value="AMINO ACID TRANSPORTER"/>
    <property type="match status" value="1"/>
</dbReference>
<evidence type="ECO:0000256" key="4">
    <source>
        <dbReference type="ARBA" id="ARBA00023136"/>
    </source>
</evidence>
<accession>A0ABN8QPG9</accession>
<reference evidence="7 8" key="1">
    <citation type="submission" date="2022-05" db="EMBL/GenBank/DDBJ databases">
        <authorList>
            <consortium name="Genoscope - CEA"/>
            <person name="William W."/>
        </authorList>
    </citation>
    <scope>NUCLEOTIDE SEQUENCE [LARGE SCALE GENOMIC DNA]</scope>
</reference>
<evidence type="ECO:0000256" key="2">
    <source>
        <dbReference type="ARBA" id="ARBA00022692"/>
    </source>
</evidence>
<sequence length="477" mass="52184">MTHSLNYSEQQALLGSNNIQGKHFRSPYYSGVMLEQPLNASDVDTTTSVGVFKSRSVVQQPSEDFFHEGIPIWRAALLVVNAALGAGILNFPQAYAECGGIATAIVIQMSLLVFITGAFLILAYCADKHGSQNFQEVIREVLGPGAYIVTQIFVLLYMFGSTIAYMILIGDQLQSVGKAIDSEPPWYLSRIFLMCAVCIIFLLPLCLPKTLKVLSYSSALGTIGAIFICVVTATKYFQGNYTVKTEFVQVKLPWTEAFSAVPIICFGFQCHVPSIAVYAELKRASVPRFGIVVVIAMAICAAAYAITGSFGYLTFGTKVKSDVLLNYHPNDVLVNCARVTLSIIVLSTGAVVVFCGRSCLEGLYLSFFRMPPALAEVHERQRRIIQTIVWFSLSLIVSVFVKDIGYAVALIGGLAALFIFFFPGICLVQEMLQYPVLSTTKKLLIALGLFYVVLGVFIFADSEVFAIMKDITGKGLY</sequence>
<evidence type="ECO:0000313" key="7">
    <source>
        <dbReference type="EMBL" id="CAH3167875.1"/>
    </source>
</evidence>
<feature type="transmembrane region" description="Helical" evidence="5">
    <location>
        <begin position="146"/>
        <end position="167"/>
    </location>
</feature>
<organism evidence="7 8">
    <name type="scientific">Porites lobata</name>
    <dbReference type="NCBI Taxonomy" id="104759"/>
    <lineage>
        <taxon>Eukaryota</taxon>
        <taxon>Metazoa</taxon>
        <taxon>Cnidaria</taxon>
        <taxon>Anthozoa</taxon>
        <taxon>Hexacorallia</taxon>
        <taxon>Scleractinia</taxon>
        <taxon>Fungiina</taxon>
        <taxon>Poritidae</taxon>
        <taxon>Porites</taxon>
    </lineage>
</organism>
<feature type="transmembrane region" description="Helical" evidence="5">
    <location>
        <begin position="75"/>
        <end position="95"/>
    </location>
</feature>
<gene>
    <name evidence="7" type="ORF">PLOB_00008922</name>
</gene>
<evidence type="ECO:0000256" key="1">
    <source>
        <dbReference type="ARBA" id="ARBA00004141"/>
    </source>
</evidence>
<dbReference type="EMBL" id="CALNXK010000142">
    <property type="protein sequence ID" value="CAH3167875.1"/>
    <property type="molecule type" value="Genomic_DNA"/>
</dbReference>
<evidence type="ECO:0000256" key="5">
    <source>
        <dbReference type="SAM" id="Phobius"/>
    </source>
</evidence>
<feature type="transmembrane region" description="Helical" evidence="5">
    <location>
        <begin position="219"/>
        <end position="237"/>
    </location>
</feature>
<evidence type="ECO:0000259" key="6">
    <source>
        <dbReference type="Pfam" id="PF01490"/>
    </source>
</evidence>
<feature type="transmembrane region" description="Helical" evidence="5">
    <location>
        <begin position="187"/>
        <end position="207"/>
    </location>
</feature>
<feature type="domain" description="Amino acid transporter transmembrane" evidence="6">
    <location>
        <begin position="70"/>
        <end position="460"/>
    </location>
</feature>
<dbReference type="Proteomes" id="UP001159405">
    <property type="component" value="Unassembled WGS sequence"/>
</dbReference>
<keyword evidence="4 5" id="KW-0472">Membrane</keyword>
<keyword evidence="8" id="KW-1185">Reference proteome</keyword>
<feature type="transmembrane region" description="Helical" evidence="5">
    <location>
        <begin position="384"/>
        <end position="401"/>
    </location>
</feature>
<dbReference type="PANTHER" id="PTHR22950:SF652">
    <property type="entry name" value="TRANSMEMBRANE AMINO ACID TRANSPORTER FAMILY PROTEIN"/>
    <property type="match status" value="1"/>
</dbReference>
<comment type="subcellular location">
    <subcellularLocation>
        <location evidence="1">Membrane</location>
        <topology evidence="1">Multi-pass membrane protein</topology>
    </subcellularLocation>
</comment>
<dbReference type="Pfam" id="PF01490">
    <property type="entry name" value="Aa_trans"/>
    <property type="match status" value="1"/>
</dbReference>
<comment type="caution">
    <text evidence="7">The sequence shown here is derived from an EMBL/GenBank/DDBJ whole genome shotgun (WGS) entry which is preliminary data.</text>
</comment>
<feature type="transmembrane region" description="Helical" evidence="5">
    <location>
        <begin position="407"/>
        <end position="431"/>
    </location>
</feature>
<feature type="transmembrane region" description="Helical" evidence="5">
    <location>
        <begin position="101"/>
        <end position="125"/>
    </location>
</feature>
<evidence type="ECO:0000313" key="8">
    <source>
        <dbReference type="Proteomes" id="UP001159405"/>
    </source>
</evidence>
<feature type="transmembrane region" description="Helical" evidence="5">
    <location>
        <begin position="332"/>
        <end position="360"/>
    </location>
</feature>
<protein>
    <recommendedName>
        <fullName evidence="6">Amino acid transporter transmembrane domain-containing protein</fullName>
    </recommendedName>
</protein>
<keyword evidence="2 5" id="KW-0812">Transmembrane</keyword>
<evidence type="ECO:0000256" key="3">
    <source>
        <dbReference type="ARBA" id="ARBA00022989"/>
    </source>
</evidence>
<dbReference type="InterPro" id="IPR013057">
    <property type="entry name" value="AA_transpt_TM"/>
</dbReference>
<feature type="transmembrane region" description="Helical" evidence="5">
    <location>
        <begin position="291"/>
        <end position="312"/>
    </location>
</feature>
<keyword evidence="3 5" id="KW-1133">Transmembrane helix</keyword>
<feature type="transmembrane region" description="Helical" evidence="5">
    <location>
        <begin position="443"/>
        <end position="460"/>
    </location>
</feature>
<dbReference type="Gene3D" id="1.20.1740.10">
    <property type="entry name" value="Amino acid/polyamine transporter I"/>
    <property type="match status" value="1"/>
</dbReference>
<proteinExistence type="predicted"/>
<name>A0ABN8QPG9_9CNID</name>